<dbReference type="GO" id="GO:0160147">
    <property type="term" value="F:tRNA pseudouridine(38-40) synthase activity"/>
    <property type="evidence" value="ECO:0007669"/>
    <property type="project" value="UniProtKB-EC"/>
</dbReference>
<dbReference type="PIRSF" id="PIRSF001430">
    <property type="entry name" value="tRNA_psdUrid_synth"/>
    <property type="match status" value="1"/>
</dbReference>
<keyword evidence="3 4" id="KW-0413">Isomerase</keyword>
<evidence type="ECO:0000313" key="9">
    <source>
        <dbReference type="EMBL" id="SKA79169.1"/>
    </source>
</evidence>
<evidence type="ECO:0000256" key="7">
    <source>
        <dbReference type="RuleBase" id="RU003792"/>
    </source>
</evidence>
<feature type="domain" description="Pseudouridine synthase I TruA alpha/beta" evidence="8">
    <location>
        <begin position="5"/>
        <end position="102"/>
    </location>
</feature>
<organism evidence="9 10">
    <name type="scientific">Thiothrix eikelboomii</name>
    <dbReference type="NCBI Taxonomy" id="92487"/>
    <lineage>
        <taxon>Bacteria</taxon>
        <taxon>Pseudomonadati</taxon>
        <taxon>Pseudomonadota</taxon>
        <taxon>Gammaproteobacteria</taxon>
        <taxon>Thiotrichales</taxon>
        <taxon>Thiotrichaceae</taxon>
        <taxon>Thiothrix</taxon>
    </lineage>
</organism>
<evidence type="ECO:0000259" key="8">
    <source>
        <dbReference type="Pfam" id="PF01416"/>
    </source>
</evidence>
<evidence type="ECO:0000256" key="5">
    <source>
        <dbReference type="PIRSR" id="PIRSR001430-1"/>
    </source>
</evidence>
<comment type="caution">
    <text evidence="4">Lacks conserved residue(s) required for the propagation of feature annotation.</text>
</comment>
<comment type="function">
    <text evidence="4">Formation of pseudouridine at positions 38, 39 and 40 in the anticodon stem and loop of transfer RNAs.</text>
</comment>
<keyword evidence="2 4" id="KW-0819">tRNA processing</keyword>
<dbReference type="CDD" id="cd02570">
    <property type="entry name" value="PseudoU_synth_EcTruA"/>
    <property type="match status" value="1"/>
</dbReference>
<protein>
    <recommendedName>
        <fullName evidence="4">tRNA pseudouridine synthase A</fullName>
        <ecNumber evidence="4">5.4.99.12</ecNumber>
    </recommendedName>
    <alternativeName>
        <fullName evidence="4">tRNA pseudouridine(38-40) synthase</fullName>
    </alternativeName>
    <alternativeName>
        <fullName evidence="4">tRNA pseudouridylate synthase I</fullName>
    </alternativeName>
    <alternativeName>
        <fullName evidence="4">tRNA-uridine isomerase I</fullName>
    </alternativeName>
</protein>
<dbReference type="InterPro" id="IPR020094">
    <property type="entry name" value="TruA/RsuA/RluB/E/F_N"/>
</dbReference>
<dbReference type="GO" id="GO:0031119">
    <property type="term" value="P:tRNA pseudouridine synthesis"/>
    <property type="evidence" value="ECO:0007669"/>
    <property type="project" value="UniProtKB-UniRule"/>
</dbReference>
<dbReference type="AlphaFoldDB" id="A0A1T4WPJ6"/>
<accession>A0A1T4WPJ6</accession>
<evidence type="ECO:0000313" key="10">
    <source>
        <dbReference type="Proteomes" id="UP000190460"/>
    </source>
</evidence>
<dbReference type="OrthoDB" id="9811823at2"/>
<feature type="binding site" evidence="4 6">
    <location>
        <position position="109"/>
    </location>
    <ligand>
        <name>substrate</name>
    </ligand>
</feature>
<evidence type="ECO:0000256" key="4">
    <source>
        <dbReference type="HAMAP-Rule" id="MF_00171"/>
    </source>
</evidence>
<feature type="domain" description="Pseudouridine synthase I TruA alpha/beta" evidence="8">
    <location>
        <begin position="142"/>
        <end position="244"/>
    </location>
</feature>
<dbReference type="GO" id="GO:0003723">
    <property type="term" value="F:RNA binding"/>
    <property type="evidence" value="ECO:0007669"/>
    <property type="project" value="InterPro"/>
</dbReference>
<sequence length="261" mass="29075">MKLAACVEYDGTAFCGWQRLSHASTVQASVERALSEVANEPIEAVCAGRTDSGVHASGQIIHFETKAERPLRGWLFGSNVKLPDGIALRWVQPVAEHFHARFSALSRRYRYVILNRWAKPAILKNKVAWYHHALDAPAMHQAAQVLVGEHDFSSFRASGCQATHARRYLQSIAVSRLGDFIYIDVVANAFLHHMVRNIVGSLLEVGSGEQKPEWIAQLLVERDRRLAGMTAAAAGLYFVYVEYPAEFGLPVDYSLPQFILS</sequence>
<proteinExistence type="inferred from homology"/>
<dbReference type="NCBIfam" id="TIGR00071">
    <property type="entry name" value="hisT_truA"/>
    <property type="match status" value="1"/>
</dbReference>
<name>A0A1T4WPJ6_9GAMM</name>
<dbReference type="InterPro" id="IPR020103">
    <property type="entry name" value="PsdUridine_synth_cat_dom_sf"/>
</dbReference>
<dbReference type="Pfam" id="PF01416">
    <property type="entry name" value="PseudoU_synth_1"/>
    <property type="match status" value="2"/>
</dbReference>
<evidence type="ECO:0000256" key="1">
    <source>
        <dbReference type="ARBA" id="ARBA00009375"/>
    </source>
</evidence>
<comment type="catalytic activity">
    <reaction evidence="4 7">
        <text>uridine(38/39/40) in tRNA = pseudouridine(38/39/40) in tRNA</text>
        <dbReference type="Rhea" id="RHEA:22376"/>
        <dbReference type="Rhea" id="RHEA-COMP:10085"/>
        <dbReference type="Rhea" id="RHEA-COMP:10087"/>
        <dbReference type="ChEBI" id="CHEBI:65314"/>
        <dbReference type="ChEBI" id="CHEBI:65315"/>
        <dbReference type="EC" id="5.4.99.12"/>
    </reaction>
</comment>
<dbReference type="InterPro" id="IPR020095">
    <property type="entry name" value="PsdUridine_synth_TruA_C"/>
</dbReference>
<dbReference type="InterPro" id="IPR020097">
    <property type="entry name" value="PsdUridine_synth_TruA_a/b_dom"/>
</dbReference>
<dbReference type="Gene3D" id="3.30.70.660">
    <property type="entry name" value="Pseudouridine synthase I, catalytic domain, C-terminal subdomain"/>
    <property type="match status" value="1"/>
</dbReference>
<dbReference type="Proteomes" id="UP000190460">
    <property type="component" value="Unassembled WGS sequence"/>
</dbReference>
<dbReference type="STRING" id="92487.SAMN02745130_01947"/>
<evidence type="ECO:0000256" key="3">
    <source>
        <dbReference type="ARBA" id="ARBA00023235"/>
    </source>
</evidence>
<dbReference type="RefSeq" id="WP_078922417.1">
    <property type="nucleotide sequence ID" value="NZ_FUYB01000008.1"/>
</dbReference>
<dbReference type="PANTHER" id="PTHR11142">
    <property type="entry name" value="PSEUDOURIDYLATE SYNTHASE"/>
    <property type="match status" value="1"/>
</dbReference>
<dbReference type="PANTHER" id="PTHR11142:SF0">
    <property type="entry name" value="TRNA PSEUDOURIDINE SYNTHASE-LIKE 1"/>
    <property type="match status" value="1"/>
</dbReference>
<dbReference type="InterPro" id="IPR001406">
    <property type="entry name" value="PsdUridine_synth_TruA"/>
</dbReference>
<gene>
    <name evidence="4" type="primary">truA</name>
    <name evidence="9" type="ORF">SAMN02745130_01947</name>
</gene>
<dbReference type="FunFam" id="3.30.70.580:FF:000001">
    <property type="entry name" value="tRNA pseudouridine synthase A"/>
    <property type="match status" value="1"/>
</dbReference>
<evidence type="ECO:0000256" key="6">
    <source>
        <dbReference type="PIRSR" id="PIRSR001430-2"/>
    </source>
</evidence>
<reference evidence="9 10" key="1">
    <citation type="submission" date="2017-02" db="EMBL/GenBank/DDBJ databases">
        <authorList>
            <person name="Peterson S.W."/>
        </authorList>
    </citation>
    <scope>NUCLEOTIDE SEQUENCE [LARGE SCALE GENOMIC DNA]</scope>
    <source>
        <strain evidence="9 10">ATCC 49788</strain>
    </source>
</reference>
<comment type="similarity">
    <text evidence="1 4 7">Belongs to the tRNA pseudouridine synthase TruA family.</text>
</comment>
<evidence type="ECO:0000256" key="2">
    <source>
        <dbReference type="ARBA" id="ARBA00022694"/>
    </source>
</evidence>
<dbReference type="SUPFAM" id="SSF55120">
    <property type="entry name" value="Pseudouridine synthase"/>
    <property type="match status" value="1"/>
</dbReference>
<dbReference type="HAMAP" id="MF_00171">
    <property type="entry name" value="TruA"/>
    <property type="match status" value="1"/>
</dbReference>
<comment type="subunit">
    <text evidence="4">Homodimer.</text>
</comment>
<dbReference type="Gene3D" id="3.30.70.580">
    <property type="entry name" value="Pseudouridine synthase I, catalytic domain, N-terminal subdomain"/>
    <property type="match status" value="1"/>
</dbReference>
<keyword evidence="10" id="KW-1185">Reference proteome</keyword>
<feature type="active site" description="Nucleophile" evidence="4 5">
    <location>
        <position position="51"/>
    </location>
</feature>
<dbReference type="EMBL" id="FUYB01000008">
    <property type="protein sequence ID" value="SKA79169.1"/>
    <property type="molecule type" value="Genomic_DNA"/>
</dbReference>
<dbReference type="EC" id="5.4.99.12" evidence="4"/>